<dbReference type="OrthoDB" id="417481at2759"/>
<sequence>MTQPHEALLPSSPPSEGGADSYNHEGTPDTRLTAFSPLEESCNPFRLFSALSLSDGNDRGQSVEFQSPTGIHHVTSPASFGPGAQDKDPFVSSPPEKRQTKLSATASTFKPLSTPVVSTPVIAYGSSSATPKPFGRAAATASICPKTGLLLAPGLSHNMGLTRSLRVSSPEGVTVDAVKHYLETLEECGAPFQGRPGLPFAHGPREVYIRTSNIRDVSRILAGSNDNPEDWKVECVSAEEVNKSCGYELASKHEGQQTLTILLSADLSESQIEANILAHFKDRGIYALEHQPSNIADTLHWIVEFDDADPAWVTDIIDKGWILVADVFYMMVSPFGMDGRTPPGIMLRNIPNKVDQKMLKRIIDESSWGKYDFMYLRIDFANDCNVGYAFINFVDPLDIIDFVNKRANKRWNCFRSDKIAEISYATIQGKDCLVQKFRNSSVMLEAHHYRPKLYYTTNGPVPELAGIEEIFPVPDNQSKMKRSCENAEHVGLFTPNAGQQFRDEQRHRRSQ</sequence>
<dbReference type="GO" id="GO:0003723">
    <property type="term" value="F:RNA binding"/>
    <property type="evidence" value="ECO:0007669"/>
    <property type="project" value="UniProtKB-KW"/>
</dbReference>
<dbReference type="InterPro" id="IPR034862">
    <property type="entry name" value="Fungal_Mei2-like_RRM3"/>
</dbReference>
<organism evidence="4 5">
    <name type="scientific">Diaporthe ampelina</name>
    <dbReference type="NCBI Taxonomy" id="1214573"/>
    <lineage>
        <taxon>Eukaryota</taxon>
        <taxon>Fungi</taxon>
        <taxon>Dikarya</taxon>
        <taxon>Ascomycota</taxon>
        <taxon>Pezizomycotina</taxon>
        <taxon>Sordariomycetes</taxon>
        <taxon>Sordariomycetidae</taxon>
        <taxon>Diaporthales</taxon>
        <taxon>Diaporthaceae</taxon>
        <taxon>Diaporthe</taxon>
    </lineage>
</organism>
<reference evidence="4 5" key="2">
    <citation type="submission" date="2015-05" db="EMBL/GenBank/DDBJ databases">
        <authorList>
            <person name="Morales-Cruz A."/>
            <person name="Amrine K.C."/>
            <person name="Cantu D."/>
        </authorList>
    </citation>
    <scope>NUCLEOTIDE SEQUENCE [LARGE SCALE GENOMIC DNA]</scope>
    <source>
        <strain evidence="4">DA912</strain>
    </source>
</reference>
<evidence type="ECO:0000256" key="1">
    <source>
        <dbReference type="ARBA" id="ARBA00022884"/>
    </source>
</evidence>
<protein>
    <submittedName>
        <fullName evidence="4">Putative meiosis protein mei2</fullName>
    </submittedName>
</protein>
<dbReference type="SUPFAM" id="SSF54928">
    <property type="entry name" value="RNA-binding domain, RBD"/>
    <property type="match status" value="1"/>
</dbReference>
<dbReference type="EMBL" id="LCUC01000126">
    <property type="protein sequence ID" value="KKY36401.1"/>
    <property type="molecule type" value="Genomic_DNA"/>
</dbReference>
<dbReference type="InterPro" id="IPR035979">
    <property type="entry name" value="RBD_domain_sf"/>
</dbReference>
<dbReference type="Proteomes" id="UP000034680">
    <property type="component" value="Unassembled WGS sequence"/>
</dbReference>
<comment type="caution">
    <text evidence="4">The sequence shown here is derived from an EMBL/GenBank/DDBJ whole genome shotgun (WGS) entry which is preliminary data.</text>
</comment>
<feature type="domain" description="Mei2-like C-terminal RNA recognition motif" evidence="3">
    <location>
        <begin position="345"/>
        <end position="438"/>
    </location>
</feature>
<evidence type="ECO:0000259" key="3">
    <source>
        <dbReference type="Pfam" id="PF04059"/>
    </source>
</evidence>
<accession>A0A0G2FQW9</accession>
<dbReference type="InterPro" id="IPR007201">
    <property type="entry name" value="Mei2-like_Rrm_C"/>
</dbReference>
<dbReference type="CDD" id="cd12532">
    <property type="entry name" value="RRM3_MEI2_fungi"/>
    <property type="match status" value="1"/>
</dbReference>
<keyword evidence="5" id="KW-1185">Reference proteome</keyword>
<gene>
    <name evidence="4" type="ORF">UCDDA912_g03610</name>
</gene>
<feature type="compositionally biased region" description="Basic and acidic residues" evidence="2">
    <location>
        <begin position="85"/>
        <end position="99"/>
    </location>
</feature>
<evidence type="ECO:0000256" key="2">
    <source>
        <dbReference type="SAM" id="MobiDB-lite"/>
    </source>
</evidence>
<feature type="compositionally biased region" description="Polar residues" evidence="2">
    <location>
        <begin position="56"/>
        <end position="69"/>
    </location>
</feature>
<keyword evidence="1" id="KW-0694">RNA-binding</keyword>
<dbReference type="STRING" id="1214573.A0A0G2FQW9"/>
<reference evidence="4 5" key="1">
    <citation type="submission" date="2015-05" db="EMBL/GenBank/DDBJ databases">
        <title>Distinctive expansion of gene families associated with plant cell wall degradation and secondary metabolism in the genomes of grapevine trunk pathogens.</title>
        <authorList>
            <person name="Lawrence D.P."/>
            <person name="Travadon R."/>
            <person name="Rolshausen P.E."/>
            <person name="Baumgartner K."/>
        </authorList>
    </citation>
    <scope>NUCLEOTIDE SEQUENCE [LARGE SCALE GENOMIC DNA]</scope>
    <source>
        <strain evidence="4">DA912</strain>
    </source>
</reference>
<proteinExistence type="predicted"/>
<name>A0A0G2FQW9_9PEZI</name>
<dbReference type="AlphaFoldDB" id="A0A0G2FQW9"/>
<evidence type="ECO:0000313" key="5">
    <source>
        <dbReference type="Proteomes" id="UP000034680"/>
    </source>
</evidence>
<feature type="region of interest" description="Disordered" evidence="2">
    <location>
        <begin position="56"/>
        <end position="101"/>
    </location>
</feature>
<dbReference type="PANTHER" id="PTHR23189">
    <property type="entry name" value="RNA RECOGNITION MOTIF-CONTAINING"/>
    <property type="match status" value="1"/>
</dbReference>
<evidence type="ECO:0000313" key="4">
    <source>
        <dbReference type="EMBL" id="KKY36401.1"/>
    </source>
</evidence>
<dbReference type="Pfam" id="PF04059">
    <property type="entry name" value="RRM_2"/>
    <property type="match status" value="1"/>
</dbReference>
<feature type="region of interest" description="Disordered" evidence="2">
    <location>
        <begin position="1"/>
        <end position="32"/>
    </location>
</feature>